<dbReference type="EMBL" id="AP021906">
    <property type="protein sequence ID" value="BBP91971.1"/>
    <property type="molecule type" value="Genomic_DNA"/>
</dbReference>
<protein>
    <submittedName>
        <fullName evidence="2">Uncharacterized protein</fullName>
    </submittedName>
</protein>
<organism evidence="2 3">
    <name type="scientific">Bacillus safensis</name>
    <dbReference type="NCBI Taxonomy" id="561879"/>
    <lineage>
        <taxon>Bacteria</taxon>
        <taxon>Bacillati</taxon>
        <taxon>Bacillota</taxon>
        <taxon>Bacilli</taxon>
        <taxon>Bacillales</taxon>
        <taxon>Bacillaceae</taxon>
        <taxon>Bacillus</taxon>
    </lineage>
</organism>
<evidence type="ECO:0000256" key="1">
    <source>
        <dbReference type="SAM" id="Phobius"/>
    </source>
</evidence>
<dbReference type="GO" id="GO:0008514">
    <property type="term" value="F:organic anion transmembrane transporter activity"/>
    <property type="evidence" value="ECO:0007669"/>
    <property type="project" value="InterPro"/>
</dbReference>
<feature type="transmembrane region" description="Helical" evidence="1">
    <location>
        <begin position="12"/>
        <end position="37"/>
    </location>
</feature>
<evidence type="ECO:0000313" key="3">
    <source>
        <dbReference type="Proteomes" id="UP000464658"/>
    </source>
</evidence>
<keyword evidence="1" id="KW-0472">Membrane</keyword>
<accession>A0A5S9MG82</accession>
<feature type="transmembrane region" description="Helical" evidence="1">
    <location>
        <begin position="83"/>
        <end position="106"/>
    </location>
</feature>
<sequence length="194" mass="21604">MGAGVLVACTTFIFGGLLESFVHIPGPILMIVLAALIKYLNVMPQHLQNGSQQFYKFVSRSFTWPLMVGLGILYIPLDDVATVISIPFVCVCIAVVLAMVGSGYFVGKLMNMYPVESAIVTGCHSDLAVLVTLPFFQLLEEWVLCLSHKYLHDLAEQQQSSVQRSYSECLVKHSHIKSMGSHMDPCFFLYFFIL</sequence>
<dbReference type="InterPro" id="IPR004679">
    <property type="entry name" value="2-OHcarboxylate_transport"/>
</dbReference>
<keyword evidence="1" id="KW-1133">Transmembrane helix</keyword>
<dbReference type="GO" id="GO:0016020">
    <property type="term" value="C:membrane"/>
    <property type="evidence" value="ECO:0007669"/>
    <property type="project" value="InterPro"/>
</dbReference>
<feature type="transmembrane region" description="Helical" evidence="1">
    <location>
        <begin position="57"/>
        <end position="77"/>
    </location>
</feature>
<dbReference type="PANTHER" id="PTHR40033:SF1">
    <property type="entry name" value="CITRATE-SODIUM SYMPORTER"/>
    <property type="match status" value="1"/>
</dbReference>
<dbReference type="Proteomes" id="UP000464658">
    <property type="component" value="Chromosome"/>
</dbReference>
<dbReference type="Pfam" id="PF03390">
    <property type="entry name" value="2HCT"/>
    <property type="match status" value="1"/>
</dbReference>
<name>A0A5S9MG82_BACIA</name>
<proteinExistence type="predicted"/>
<gene>
    <name evidence="2" type="ORF">BsIDN1_55890</name>
</gene>
<dbReference type="PANTHER" id="PTHR40033">
    <property type="entry name" value="NA(+)-MALATE SYMPORTER"/>
    <property type="match status" value="1"/>
</dbReference>
<reference evidence="2 3" key="1">
    <citation type="submission" date="2019-12" db="EMBL/GenBank/DDBJ databases">
        <title>Full genome sequence of a Bacillus safensis strain isolated from commercially available natto in Indonesia.</title>
        <authorList>
            <person name="Yoshida M."/>
            <person name="Uomi M."/>
            <person name="Waturangi D."/>
            <person name="Ekaputri J.J."/>
            <person name="Setiamarga D.H.E."/>
        </authorList>
    </citation>
    <scope>NUCLEOTIDE SEQUENCE [LARGE SCALE GENOMIC DNA]</scope>
    <source>
        <strain evidence="2 3">IDN1</strain>
    </source>
</reference>
<keyword evidence="1" id="KW-0812">Transmembrane</keyword>
<dbReference type="AlphaFoldDB" id="A0A5S9MG82"/>
<evidence type="ECO:0000313" key="2">
    <source>
        <dbReference type="EMBL" id="BBP91971.1"/>
    </source>
</evidence>